<evidence type="ECO:0000313" key="6">
    <source>
        <dbReference type="Proteomes" id="UP000027986"/>
    </source>
</evidence>
<keyword evidence="6" id="KW-1185">Reference proteome</keyword>
<dbReference type="PANTHER" id="PTHR43270">
    <property type="entry name" value="BETA-ALA-HIS DIPEPTIDASE"/>
    <property type="match status" value="1"/>
</dbReference>
<dbReference type="InterPro" id="IPR051458">
    <property type="entry name" value="Cyt/Met_Dipeptidase"/>
</dbReference>
<evidence type="ECO:0000256" key="1">
    <source>
        <dbReference type="ARBA" id="ARBA00022670"/>
    </source>
</evidence>
<sequence>MPRHGRAGDTVAAVTSTVNAGAPEDLRQRIATLMPGVVEDLKALTRIPSVSLGSFDQQHVDDSARAVAKLLEAEGMDVKVVSEGGRPAVIAHKEGPAGSPRVLMYAHHDVQPPGDDADWQSPPFEPTERDGRLYGRGAADDKAGVMAHIAAIRAWGDDLPCTVTLFIEGEEEIASDSLPALLRTYADELTSDVLVLADSANWAVGTPALTTTLRGTVRAVVTVRTLAHSVHSGMFGGAVPDSLTTLCRLLATLHDDAGSVAVAGLDSDENVDIDYTPEELRRDAGMLEGTQLIGTGPLTARLWRGPSITVIGLDATGVDVASNTLAASSRAKLSLRVAPGQDPQAAYEALAEHLRSHAPWGAQVEVELEEIGSGFDADATGPLYDEARAAFRDAWGSDPVDVGIGGSIPFVSLFAEMMPNAALLVTGVEDPDTRAHGANESLHLGEFAKVCLAEAVLLQRVAKASDAT</sequence>
<proteinExistence type="predicted"/>
<dbReference type="eggNOG" id="COG0624">
    <property type="taxonomic scope" value="Bacteria"/>
</dbReference>
<name>A0A075JH08_9MICO</name>
<dbReference type="InterPro" id="IPR002933">
    <property type="entry name" value="Peptidase_M20"/>
</dbReference>
<dbReference type="Gene3D" id="3.40.630.10">
    <property type="entry name" value="Zn peptidases"/>
    <property type="match status" value="1"/>
</dbReference>
<dbReference type="Proteomes" id="UP000027986">
    <property type="component" value="Chromosome"/>
</dbReference>
<dbReference type="KEGG" id="dni:HX89_06060"/>
<dbReference type="GO" id="GO:0046872">
    <property type="term" value="F:metal ion binding"/>
    <property type="evidence" value="ECO:0007669"/>
    <property type="project" value="UniProtKB-KW"/>
</dbReference>
<evidence type="ECO:0000256" key="3">
    <source>
        <dbReference type="ARBA" id="ARBA00022801"/>
    </source>
</evidence>
<dbReference type="Gene3D" id="3.30.70.360">
    <property type="match status" value="1"/>
</dbReference>
<evidence type="ECO:0000259" key="4">
    <source>
        <dbReference type="Pfam" id="PF07687"/>
    </source>
</evidence>
<dbReference type="GO" id="GO:0006508">
    <property type="term" value="P:proteolysis"/>
    <property type="evidence" value="ECO:0007669"/>
    <property type="project" value="UniProtKB-KW"/>
</dbReference>
<dbReference type="Pfam" id="PF01546">
    <property type="entry name" value="Peptidase_M20"/>
    <property type="match status" value="1"/>
</dbReference>
<keyword evidence="2" id="KW-0479">Metal-binding</keyword>
<keyword evidence="3" id="KW-0378">Hydrolase</keyword>
<dbReference type="PANTHER" id="PTHR43270:SF12">
    <property type="entry name" value="SUCCINYL-DIAMINOPIMELATE DESUCCINYLASE"/>
    <property type="match status" value="1"/>
</dbReference>
<dbReference type="HOGENOM" id="CLU_029469_2_0_11"/>
<protein>
    <recommendedName>
        <fullName evidence="4">Peptidase M20 dimerisation domain-containing protein</fullName>
    </recommendedName>
</protein>
<dbReference type="InterPro" id="IPR011650">
    <property type="entry name" value="Peptidase_M20_dimer"/>
</dbReference>
<organism evidence="5 6">
    <name type="scientific">Dermacoccus nishinomiyaensis</name>
    <dbReference type="NCBI Taxonomy" id="1274"/>
    <lineage>
        <taxon>Bacteria</taxon>
        <taxon>Bacillati</taxon>
        <taxon>Actinomycetota</taxon>
        <taxon>Actinomycetes</taxon>
        <taxon>Micrococcales</taxon>
        <taxon>Dermacoccaceae</taxon>
        <taxon>Dermacoccus</taxon>
    </lineage>
</organism>
<dbReference type="Pfam" id="PF07687">
    <property type="entry name" value="M20_dimer"/>
    <property type="match status" value="1"/>
</dbReference>
<dbReference type="SUPFAM" id="SSF53187">
    <property type="entry name" value="Zn-dependent exopeptidases"/>
    <property type="match status" value="1"/>
</dbReference>
<feature type="domain" description="Peptidase M20 dimerisation" evidence="4">
    <location>
        <begin position="214"/>
        <end position="361"/>
    </location>
</feature>
<reference evidence="5 6" key="1">
    <citation type="submission" date="2014-07" db="EMBL/GenBank/DDBJ databases">
        <title>Genome Sequencing of Dermacoccus nishinomiyaensis.</title>
        <authorList>
            <person name="Hong K.W."/>
            <person name="Chan K.G."/>
        </authorList>
    </citation>
    <scope>NUCLEOTIDE SEQUENCE [LARGE SCALE GENOMIC DNA]</scope>
    <source>
        <strain evidence="5 6">M25</strain>
    </source>
</reference>
<dbReference type="EMBL" id="CP008889">
    <property type="protein sequence ID" value="AIF40577.1"/>
    <property type="molecule type" value="Genomic_DNA"/>
</dbReference>
<evidence type="ECO:0000256" key="2">
    <source>
        <dbReference type="ARBA" id="ARBA00022723"/>
    </source>
</evidence>
<evidence type="ECO:0000313" key="5">
    <source>
        <dbReference type="EMBL" id="AIF40577.1"/>
    </source>
</evidence>
<keyword evidence="1" id="KW-0645">Protease</keyword>
<dbReference type="AlphaFoldDB" id="A0A075JH08"/>
<accession>A0A075JH08</accession>
<dbReference type="GO" id="GO:0008233">
    <property type="term" value="F:peptidase activity"/>
    <property type="evidence" value="ECO:0007669"/>
    <property type="project" value="UniProtKB-KW"/>
</dbReference>
<gene>
    <name evidence="5" type="ORF">HX89_06060</name>
</gene>
<dbReference type="NCBIfam" id="NF005914">
    <property type="entry name" value="PRK07907.1"/>
    <property type="match status" value="1"/>
</dbReference>